<keyword evidence="1" id="KW-0812">Transmembrane</keyword>
<sequence length="311" mass="34094">MAEYNESDPNPSSKSRRLEPAQRNLLLIILTVTVGSLTYRGLMNHGLGHSGAMFVGLPAILAMLLAVSPKAKTVTGGIVKGITLFLLIVAPLLGEGYLCILVASPLFYLVGIIVGLIDDAARRKRDARLRCTWLILLPMSLEGVLPGFTIGRSQTVEVTRILAATPQQVETALARSPRVGTPMPRYLRIGFPRPIAAWGTGLSVGSPRTIHFTGAEGDPPGDLRMQVAERRPGYLRFTGIDDSSKLTQWIRWESSEVAWSAVDPAHTAVTWRIHFARQLDPAWYFIPWERTAVHEAAVYLIEANATPQARP</sequence>
<dbReference type="AlphaFoldDB" id="A0A239E4N1"/>
<evidence type="ECO:0000313" key="2">
    <source>
        <dbReference type="EMBL" id="SNS39695.1"/>
    </source>
</evidence>
<dbReference type="OrthoDB" id="7851372at2"/>
<evidence type="ECO:0000313" key="3">
    <source>
        <dbReference type="Proteomes" id="UP000198356"/>
    </source>
</evidence>
<gene>
    <name evidence="2" type="ORF">SAMN05421770_101800</name>
</gene>
<feature type="transmembrane region" description="Helical" evidence="1">
    <location>
        <begin position="133"/>
        <end position="151"/>
    </location>
</feature>
<dbReference type="Proteomes" id="UP000198356">
    <property type="component" value="Unassembled WGS sequence"/>
</dbReference>
<organism evidence="2 3">
    <name type="scientific">Granulicella rosea</name>
    <dbReference type="NCBI Taxonomy" id="474952"/>
    <lineage>
        <taxon>Bacteria</taxon>
        <taxon>Pseudomonadati</taxon>
        <taxon>Acidobacteriota</taxon>
        <taxon>Terriglobia</taxon>
        <taxon>Terriglobales</taxon>
        <taxon>Acidobacteriaceae</taxon>
        <taxon>Granulicella</taxon>
    </lineage>
</organism>
<evidence type="ECO:0008006" key="4">
    <source>
        <dbReference type="Google" id="ProtNLM"/>
    </source>
</evidence>
<evidence type="ECO:0000256" key="1">
    <source>
        <dbReference type="SAM" id="Phobius"/>
    </source>
</evidence>
<feature type="transmembrane region" description="Helical" evidence="1">
    <location>
        <begin position="100"/>
        <end position="121"/>
    </location>
</feature>
<feature type="transmembrane region" description="Helical" evidence="1">
    <location>
        <begin position="24"/>
        <end position="42"/>
    </location>
</feature>
<name>A0A239E4N1_9BACT</name>
<reference evidence="2 3" key="1">
    <citation type="submission" date="2017-06" db="EMBL/GenBank/DDBJ databases">
        <authorList>
            <person name="Kim H.J."/>
            <person name="Triplett B.A."/>
        </authorList>
    </citation>
    <scope>NUCLEOTIDE SEQUENCE [LARGE SCALE GENOMIC DNA]</scope>
    <source>
        <strain evidence="2 3">DSM 18704</strain>
    </source>
</reference>
<feature type="transmembrane region" description="Helical" evidence="1">
    <location>
        <begin position="74"/>
        <end position="94"/>
    </location>
</feature>
<proteinExistence type="predicted"/>
<accession>A0A239E4N1</accession>
<dbReference type="CDD" id="cd07812">
    <property type="entry name" value="SRPBCC"/>
    <property type="match status" value="1"/>
</dbReference>
<feature type="transmembrane region" description="Helical" evidence="1">
    <location>
        <begin position="48"/>
        <end position="67"/>
    </location>
</feature>
<dbReference type="RefSeq" id="WP_089407067.1">
    <property type="nucleotide sequence ID" value="NZ_FZOU01000001.1"/>
</dbReference>
<dbReference type="EMBL" id="FZOU01000001">
    <property type="protein sequence ID" value="SNS39695.1"/>
    <property type="molecule type" value="Genomic_DNA"/>
</dbReference>
<protein>
    <recommendedName>
        <fullName evidence="4">Polyketide cyclase / dehydrase and lipid transport</fullName>
    </recommendedName>
</protein>
<keyword evidence="1" id="KW-0472">Membrane</keyword>
<keyword evidence="3" id="KW-1185">Reference proteome</keyword>
<keyword evidence="1" id="KW-1133">Transmembrane helix</keyword>